<evidence type="ECO:0000313" key="1">
    <source>
        <dbReference type="EMBL" id="CAG8568399.1"/>
    </source>
</evidence>
<comment type="caution">
    <text evidence="1">The sequence shown here is derived from an EMBL/GenBank/DDBJ whole genome shotgun (WGS) entry which is preliminary data.</text>
</comment>
<dbReference type="AlphaFoldDB" id="A0A9N9BJV8"/>
<accession>A0A9N9BJV8</accession>
<dbReference type="Proteomes" id="UP000789342">
    <property type="component" value="Unassembled WGS sequence"/>
</dbReference>
<proteinExistence type="predicted"/>
<dbReference type="EMBL" id="CAJVPV010004190">
    <property type="protein sequence ID" value="CAG8568399.1"/>
    <property type="molecule type" value="Genomic_DNA"/>
</dbReference>
<name>A0A9N9BJV8_9GLOM</name>
<evidence type="ECO:0000313" key="2">
    <source>
        <dbReference type="Proteomes" id="UP000789342"/>
    </source>
</evidence>
<sequence length="125" mass="14363">MLDVKGSVLQDNETWSLMDFLHWSIGTRNNESAKELASYCLKSLKVASEYFLVESKRVPCCGPLLTAQSARSSLNPRSLSRKSQGRVPFWREKKLPEAITFWRNKTSVMKRLKRASVLRKKALMN</sequence>
<gene>
    <name evidence="1" type="ORF">AMORRO_LOCUS6351</name>
</gene>
<protein>
    <submittedName>
        <fullName evidence="1">4317_t:CDS:1</fullName>
    </submittedName>
</protein>
<reference evidence="1" key="1">
    <citation type="submission" date="2021-06" db="EMBL/GenBank/DDBJ databases">
        <authorList>
            <person name="Kallberg Y."/>
            <person name="Tangrot J."/>
            <person name="Rosling A."/>
        </authorList>
    </citation>
    <scope>NUCLEOTIDE SEQUENCE</scope>
    <source>
        <strain evidence="1">CL551</strain>
    </source>
</reference>
<organism evidence="1 2">
    <name type="scientific">Acaulospora morrowiae</name>
    <dbReference type="NCBI Taxonomy" id="94023"/>
    <lineage>
        <taxon>Eukaryota</taxon>
        <taxon>Fungi</taxon>
        <taxon>Fungi incertae sedis</taxon>
        <taxon>Mucoromycota</taxon>
        <taxon>Glomeromycotina</taxon>
        <taxon>Glomeromycetes</taxon>
        <taxon>Diversisporales</taxon>
        <taxon>Acaulosporaceae</taxon>
        <taxon>Acaulospora</taxon>
    </lineage>
</organism>
<keyword evidence="2" id="KW-1185">Reference proteome</keyword>